<dbReference type="GeneID" id="95978828"/>
<dbReference type="RefSeq" id="XP_069202701.1">
    <property type="nucleotide sequence ID" value="XM_069348600.1"/>
</dbReference>
<evidence type="ECO:0000256" key="4">
    <source>
        <dbReference type="ARBA" id="ARBA00022771"/>
    </source>
</evidence>
<evidence type="ECO:0000256" key="6">
    <source>
        <dbReference type="ARBA" id="ARBA00023242"/>
    </source>
</evidence>
<organism evidence="8 9">
    <name type="scientific">Neodothiora populina</name>
    <dbReference type="NCBI Taxonomy" id="2781224"/>
    <lineage>
        <taxon>Eukaryota</taxon>
        <taxon>Fungi</taxon>
        <taxon>Dikarya</taxon>
        <taxon>Ascomycota</taxon>
        <taxon>Pezizomycotina</taxon>
        <taxon>Dothideomycetes</taxon>
        <taxon>Dothideomycetidae</taxon>
        <taxon>Dothideales</taxon>
        <taxon>Dothioraceae</taxon>
        <taxon>Neodothiora</taxon>
    </lineage>
</organism>
<comment type="caution">
    <text evidence="8">The sequence shown here is derived from an EMBL/GenBank/DDBJ whole genome shotgun (WGS) entry which is preliminary data.</text>
</comment>
<accession>A0ABR3PJW6</accession>
<evidence type="ECO:0000256" key="5">
    <source>
        <dbReference type="ARBA" id="ARBA00022833"/>
    </source>
</evidence>
<keyword evidence="3" id="KW-0677">Repeat</keyword>
<dbReference type="InterPro" id="IPR051059">
    <property type="entry name" value="VerF-like"/>
</dbReference>
<gene>
    <name evidence="8" type="ORF">AAFC00_005129</name>
</gene>
<dbReference type="PANTHER" id="PTHR40626">
    <property type="entry name" value="MIP31509P"/>
    <property type="match status" value="1"/>
</dbReference>
<name>A0ABR3PJW6_9PEZI</name>
<protein>
    <recommendedName>
        <fullName evidence="7">Xylanolytic transcriptional activator regulatory domain-containing protein</fullName>
    </recommendedName>
</protein>
<evidence type="ECO:0000256" key="3">
    <source>
        <dbReference type="ARBA" id="ARBA00022737"/>
    </source>
</evidence>
<dbReference type="InterPro" id="IPR007219">
    <property type="entry name" value="XnlR_reg_dom"/>
</dbReference>
<keyword evidence="9" id="KW-1185">Reference proteome</keyword>
<keyword evidence="5" id="KW-0862">Zinc</keyword>
<evidence type="ECO:0000256" key="1">
    <source>
        <dbReference type="ARBA" id="ARBA00004123"/>
    </source>
</evidence>
<keyword evidence="2" id="KW-0479">Metal-binding</keyword>
<evidence type="ECO:0000259" key="7">
    <source>
        <dbReference type="Pfam" id="PF04082"/>
    </source>
</evidence>
<dbReference type="Pfam" id="PF04082">
    <property type="entry name" value="Fungal_trans"/>
    <property type="match status" value="1"/>
</dbReference>
<sequence>MGMLSISMQFSPNEDSRVSTYAFHRGRHILSDMETSEEPFSALNLHIVQAHLLLELHALLCSGGWNSAYGLRMHNKSVELARRGGLMEPYPTQPGATGDLDDLWRQFIGAESHKRTLYAVHQLDVYWYHVLSLPRILSHLEIKHDLPCAEEMWLCRTSTEWAHRALVNNTNKSPRQYLATVRECLAGTSTFDASTLDSYGALAVILFLSSSVREASGWSTMTGRPCFERFEALRASLTMFEPLMESDHNGEPMSLLMQATWHMSMIELHFWSASHINGVVEGSLDAALAAATHLSISDAICSSPDVVTSLEPHINFYLQHLDRRAILYDEAPWVTIFAFKVALIAWQLVRAGFQETMAIPWISDEKGMYDWIKTVFTRRSHWCIGQLAVKSLGELLVRL</sequence>
<dbReference type="EMBL" id="JBFMKM010000004">
    <property type="protein sequence ID" value="KAL1306429.1"/>
    <property type="molecule type" value="Genomic_DNA"/>
</dbReference>
<evidence type="ECO:0000313" key="9">
    <source>
        <dbReference type="Proteomes" id="UP001562354"/>
    </source>
</evidence>
<reference evidence="8 9" key="1">
    <citation type="submission" date="2024-07" db="EMBL/GenBank/DDBJ databases">
        <title>Draft sequence of the Neodothiora populina.</title>
        <authorList>
            <person name="Drown D.D."/>
            <person name="Schuette U.S."/>
            <person name="Buechlein A.B."/>
            <person name="Rusch D.R."/>
            <person name="Winton L.W."/>
            <person name="Adams G.A."/>
        </authorList>
    </citation>
    <scope>NUCLEOTIDE SEQUENCE [LARGE SCALE GENOMIC DNA]</scope>
    <source>
        <strain evidence="8 9">CPC 39397</strain>
    </source>
</reference>
<comment type="subcellular location">
    <subcellularLocation>
        <location evidence="1">Nucleus</location>
    </subcellularLocation>
</comment>
<keyword evidence="6" id="KW-0539">Nucleus</keyword>
<dbReference type="Proteomes" id="UP001562354">
    <property type="component" value="Unassembled WGS sequence"/>
</dbReference>
<proteinExistence type="predicted"/>
<dbReference type="PANTHER" id="PTHR40626:SF11">
    <property type="entry name" value="ZINC FINGER PROTEIN YPR022C"/>
    <property type="match status" value="1"/>
</dbReference>
<keyword evidence="4" id="KW-0863">Zinc-finger</keyword>
<evidence type="ECO:0000313" key="8">
    <source>
        <dbReference type="EMBL" id="KAL1306429.1"/>
    </source>
</evidence>
<feature type="domain" description="Xylanolytic transcriptional activator regulatory" evidence="7">
    <location>
        <begin position="3"/>
        <end position="162"/>
    </location>
</feature>
<evidence type="ECO:0000256" key="2">
    <source>
        <dbReference type="ARBA" id="ARBA00022723"/>
    </source>
</evidence>